<dbReference type="Pfam" id="PF00472">
    <property type="entry name" value="RF-1"/>
    <property type="match status" value="1"/>
</dbReference>
<dbReference type="Gene3D" id="3.30.160.20">
    <property type="match status" value="1"/>
</dbReference>
<organism evidence="9 10">
    <name type="scientific">Chryseobacterium gambrini</name>
    <dbReference type="NCBI Taxonomy" id="373672"/>
    <lineage>
        <taxon>Bacteria</taxon>
        <taxon>Pseudomonadati</taxon>
        <taxon>Bacteroidota</taxon>
        <taxon>Flavobacteriia</taxon>
        <taxon>Flavobacteriales</taxon>
        <taxon>Weeksellaceae</taxon>
        <taxon>Chryseobacterium group</taxon>
        <taxon>Chryseobacterium</taxon>
    </lineage>
</organism>
<dbReference type="SMART" id="SM00937">
    <property type="entry name" value="PCRF"/>
    <property type="match status" value="1"/>
</dbReference>
<dbReference type="AlphaFoldDB" id="A0AAJ1R3E0"/>
<comment type="subcellular location">
    <subcellularLocation>
        <location evidence="5">Cytoplasm</location>
    </subcellularLocation>
</comment>
<evidence type="ECO:0000256" key="2">
    <source>
        <dbReference type="ARBA" id="ARBA00022481"/>
    </source>
</evidence>
<dbReference type="FunFam" id="3.30.160.20:FF:000040">
    <property type="entry name" value="Peptide chain release factor 2"/>
    <property type="match status" value="1"/>
</dbReference>
<evidence type="ECO:0000256" key="6">
    <source>
        <dbReference type="NCBIfam" id="TIGR00020"/>
    </source>
</evidence>
<name>A0AAJ1R3E0_9FLAO</name>
<keyword evidence="7" id="KW-0175">Coiled coil</keyword>
<dbReference type="SUPFAM" id="SSF75620">
    <property type="entry name" value="Release factor"/>
    <property type="match status" value="1"/>
</dbReference>
<dbReference type="Gene3D" id="3.30.70.1660">
    <property type="match status" value="1"/>
</dbReference>
<dbReference type="EMBL" id="JAUHGV010000008">
    <property type="protein sequence ID" value="MDN4012572.1"/>
    <property type="molecule type" value="Genomic_DNA"/>
</dbReference>
<sequence length="370" mass="42314">MINSDQIKEIQSRIDDLHKYLQIDKKKIEISNDDEKTAAPGFWDNPKEAEGFLKQLRSKKKWVEAYDEINTQFEDLQVLVEFAKEDPDSEKELDETFPQLVEKIEDLEFKNMLSNEGDELSAVLQITAGAGGTESCDWASMLMRMYTMWAEKQGYKIRELNFQEGDVAGVKTVTLEIEGEFAFGYLRGENGVHRLVRISPFDSNAKRHTSFVSVYVYPLVDDTIEININPADISFETMRSSGAGGQNVNKVETAVRLRHAPTGIIIENSESRSQLQNKEKAMQLLRSRLYEMELEERMKARNEIEANKMKIEWGSQIRNYVMHPYKLVKDVRSGFETSDVDSVMNGNITPFLKAFLMADGTAVSDDDMEL</sequence>
<accession>A0AAJ1R3E0</accession>
<dbReference type="InterPro" id="IPR004374">
    <property type="entry name" value="PrfB"/>
</dbReference>
<evidence type="ECO:0000256" key="4">
    <source>
        <dbReference type="ARBA" id="ARBA00022917"/>
    </source>
</evidence>
<evidence type="ECO:0000313" key="10">
    <source>
        <dbReference type="Proteomes" id="UP001225933"/>
    </source>
</evidence>
<dbReference type="NCBIfam" id="TIGR00020">
    <property type="entry name" value="prfB"/>
    <property type="match status" value="1"/>
</dbReference>
<evidence type="ECO:0000259" key="8">
    <source>
        <dbReference type="PROSITE" id="PS00745"/>
    </source>
</evidence>
<feature type="modified residue" description="N5-methylglutamine" evidence="5">
    <location>
        <position position="246"/>
    </location>
</feature>
<dbReference type="Pfam" id="PF03462">
    <property type="entry name" value="PCRF"/>
    <property type="match status" value="1"/>
</dbReference>
<evidence type="ECO:0000256" key="5">
    <source>
        <dbReference type="HAMAP-Rule" id="MF_00094"/>
    </source>
</evidence>
<dbReference type="InterPro" id="IPR000352">
    <property type="entry name" value="Pep_chain_release_fac_I"/>
</dbReference>
<keyword evidence="2 5" id="KW-0488">Methylation</keyword>
<feature type="coiled-coil region" evidence="7">
    <location>
        <begin position="268"/>
        <end position="295"/>
    </location>
</feature>
<comment type="PTM">
    <text evidence="5">Methylated by PrmC. Methylation increases the termination efficiency of RF2.</text>
</comment>
<dbReference type="RefSeq" id="WP_214589116.1">
    <property type="nucleotide sequence ID" value="NZ_JAUHGV010000008.1"/>
</dbReference>
<gene>
    <name evidence="5 9" type="primary">prfB</name>
    <name evidence="9" type="ORF">QX233_08890</name>
</gene>
<dbReference type="InterPro" id="IPR005139">
    <property type="entry name" value="PCRF"/>
</dbReference>
<reference evidence="9" key="1">
    <citation type="submission" date="2023-06" db="EMBL/GenBank/DDBJ databases">
        <title>Two Chryseobacterium gambrini strains from China.</title>
        <authorList>
            <person name="Zeng J."/>
            <person name="Wu Y."/>
        </authorList>
    </citation>
    <scope>NUCLEOTIDE SEQUENCE</scope>
    <source>
        <strain evidence="9">SQ219</strain>
    </source>
</reference>
<evidence type="ECO:0000256" key="1">
    <source>
        <dbReference type="ARBA" id="ARBA00010835"/>
    </source>
</evidence>
<dbReference type="Proteomes" id="UP001225933">
    <property type="component" value="Unassembled WGS sequence"/>
</dbReference>
<keyword evidence="4 5" id="KW-0648">Protein biosynthesis</keyword>
<dbReference type="PANTHER" id="PTHR43116:SF3">
    <property type="entry name" value="CLASS I PEPTIDE CHAIN RELEASE FACTOR"/>
    <property type="match status" value="1"/>
</dbReference>
<feature type="domain" description="Prokaryotic-type class I peptide chain release factors" evidence="8">
    <location>
        <begin position="239"/>
        <end position="255"/>
    </location>
</feature>
<protein>
    <recommendedName>
        <fullName evidence="5 6">Peptide chain release factor 2</fullName>
        <shortName evidence="5">RF-2</shortName>
    </recommendedName>
</protein>
<dbReference type="HAMAP" id="MF_00094">
    <property type="entry name" value="Rel_fac_2"/>
    <property type="match status" value="1"/>
</dbReference>
<evidence type="ECO:0000256" key="7">
    <source>
        <dbReference type="SAM" id="Coils"/>
    </source>
</evidence>
<comment type="similarity">
    <text evidence="1 5">Belongs to the prokaryotic/mitochondrial release factor family.</text>
</comment>
<dbReference type="GO" id="GO:0005737">
    <property type="term" value="C:cytoplasm"/>
    <property type="evidence" value="ECO:0007669"/>
    <property type="project" value="UniProtKB-SubCell"/>
</dbReference>
<dbReference type="InterPro" id="IPR045853">
    <property type="entry name" value="Pep_chain_release_fac_I_sf"/>
</dbReference>
<dbReference type="Gene3D" id="1.20.58.410">
    <property type="entry name" value="Release factor"/>
    <property type="match status" value="1"/>
</dbReference>
<keyword evidence="3 5" id="KW-0963">Cytoplasm</keyword>
<dbReference type="PROSITE" id="PS00745">
    <property type="entry name" value="RF_PROK_I"/>
    <property type="match status" value="1"/>
</dbReference>
<proteinExistence type="inferred from homology"/>
<evidence type="ECO:0000313" key="9">
    <source>
        <dbReference type="EMBL" id="MDN4012572.1"/>
    </source>
</evidence>
<comment type="function">
    <text evidence="5">Peptide chain release factor 2 directs the termination of translation in response to the peptide chain termination codons UGA and UAA.</text>
</comment>
<comment type="caution">
    <text evidence="9">The sequence shown here is derived from an EMBL/GenBank/DDBJ whole genome shotgun (WGS) entry which is preliminary data.</text>
</comment>
<dbReference type="PANTHER" id="PTHR43116">
    <property type="entry name" value="PEPTIDE CHAIN RELEASE FACTOR 2"/>
    <property type="match status" value="1"/>
</dbReference>
<evidence type="ECO:0000256" key="3">
    <source>
        <dbReference type="ARBA" id="ARBA00022490"/>
    </source>
</evidence>
<dbReference type="GO" id="GO:0016149">
    <property type="term" value="F:translation release factor activity, codon specific"/>
    <property type="evidence" value="ECO:0007669"/>
    <property type="project" value="UniProtKB-UniRule"/>
</dbReference>